<proteinExistence type="predicted"/>
<sequence length="404" mass="45213">MLGVFLPAVALTLGAFSYHPLESDLKLDIKSIAASDSQLPAELQSADVRVPNFTYTIQKGDTLSTIFEMLDVGQADMYQVLESDVSILALDTLKPGDQLSFWLHEGRLEQLELRFNPAHQVVFTRADQDTFEYEDVRVEGEWREEVVSGEINGSFYVSAKRAGLSAAEIQKISSLLQDKLNFRRDLRAGDSFQAVRATQYVNGEPTGQTRLEGLRILNRSRELTAFSFEGQYYDLNGDSLARAFMRYPTRGKYRLSSRFNPYRKHPVTGRVRPHNGTDFATPIGTPVLATGDGVVTRVTRHPYAGLYIVIEHGQKYRTRFLHLSKALVRKGQTVSRGQKIALSGNSGRSTGAHLHYELHINGRPVDAMKAAIPVADGVDKDDRMAFDAQRDRLLEQMEASTRQG</sequence>
<comment type="subcellular location">
    <subcellularLocation>
        <location evidence="2">Cell envelope</location>
    </subcellularLocation>
</comment>
<name>A0ABS3ZBN0_9GAMM</name>
<dbReference type="Proteomes" id="UP000810171">
    <property type="component" value="Unassembled WGS sequence"/>
</dbReference>
<dbReference type="PANTHER" id="PTHR21666:SF292">
    <property type="entry name" value="MUREIN DD-ENDOPEPTIDASE MEPM"/>
    <property type="match status" value="1"/>
</dbReference>
<dbReference type="InterPro" id="IPR018392">
    <property type="entry name" value="LysM"/>
</dbReference>
<gene>
    <name evidence="11" type="ORF">H9C73_07980</name>
</gene>
<dbReference type="InterPro" id="IPR045834">
    <property type="entry name" value="Csd3_N2"/>
</dbReference>
<evidence type="ECO:0000259" key="10">
    <source>
        <dbReference type="Pfam" id="PF19425"/>
    </source>
</evidence>
<keyword evidence="12" id="KW-1185">Reference proteome</keyword>
<dbReference type="Pfam" id="PF19425">
    <property type="entry name" value="Csd3_N2"/>
    <property type="match status" value="1"/>
</dbReference>
<dbReference type="Gene3D" id="3.10.450.350">
    <property type="match status" value="2"/>
</dbReference>
<keyword evidence="4" id="KW-0479">Metal-binding</keyword>
<evidence type="ECO:0000313" key="11">
    <source>
        <dbReference type="EMBL" id="MBP0048673.1"/>
    </source>
</evidence>
<dbReference type="EMBL" id="JACVEW010000010">
    <property type="protein sequence ID" value="MBP0048673.1"/>
    <property type="molecule type" value="Genomic_DNA"/>
</dbReference>
<evidence type="ECO:0000256" key="3">
    <source>
        <dbReference type="ARBA" id="ARBA00022670"/>
    </source>
</evidence>
<dbReference type="Pfam" id="PF04225">
    <property type="entry name" value="LysM_OapA"/>
    <property type="match status" value="1"/>
</dbReference>
<evidence type="ECO:0000256" key="4">
    <source>
        <dbReference type="ARBA" id="ARBA00022723"/>
    </source>
</evidence>
<feature type="domain" description="Opacity-associated protein A LysM-like" evidence="9">
    <location>
        <begin position="54"/>
        <end position="134"/>
    </location>
</feature>
<reference evidence="11 12" key="1">
    <citation type="submission" date="2020-09" db="EMBL/GenBank/DDBJ databases">
        <authorList>
            <person name="Tanuku N.R.S."/>
        </authorList>
    </citation>
    <scope>NUCLEOTIDE SEQUENCE [LARGE SCALE GENOMIC DNA]</scope>
    <source>
        <strain evidence="11 12">AK62</strain>
    </source>
</reference>
<dbReference type="Gene3D" id="2.70.70.10">
    <property type="entry name" value="Glucose Permease (Domain IIA)"/>
    <property type="match status" value="1"/>
</dbReference>
<feature type="domain" description="Csd3-like second N-terminal" evidence="10">
    <location>
        <begin position="139"/>
        <end position="261"/>
    </location>
</feature>
<keyword evidence="6" id="KW-0862">Zinc</keyword>
<evidence type="ECO:0000313" key="12">
    <source>
        <dbReference type="Proteomes" id="UP000810171"/>
    </source>
</evidence>
<dbReference type="SUPFAM" id="SSF51261">
    <property type="entry name" value="Duplicated hybrid motif"/>
    <property type="match status" value="1"/>
</dbReference>
<keyword evidence="7" id="KW-0482">Metalloprotease</keyword>
<dbReference type="PANTHER" id="PTHR21666">
    <property type="entry name" value="PEPTIDASE-RELATED"/>
    <property type="match status" value="1"/>
</dbReference>
<keyword evidence="5" id="KW-0378">Hydrolase</keyword>
<dbReference type="InterPro" id="IPR016047">
    <property type="entry name" value="M23ase_b-sheet_dom"/>
</dbReference>
<comment type="cofactor">
    <cofactor evidence="1">
        <name>Zn(2+)</name>
        <dbReference type="ChEBI" id="CHEBI:29105"/>
    </cofactor>
</comment>
<comment type="caution">
    <text evidence="11">The sequence shown here is derived from an EMBL/GenBank/DDBJ whole genome shotgun (WGS) entry which is preliminary data.</text>
</comment>
<dbReference type="Pfam" id="PF01551">
    <property type="entry name" value="Peptidase_M23"/>
    <property type="match status" value="1"/>
</dbReference>
<evidence type="ECO:0000256" key="6">
    <source>
        <dbReference type="ARBA" id="ARBA00022833"/>
    </source>
</evidence>
<evidence type="ECO:0000256" key="7">
    <source>
        <dbReference type="ARBA" id="ARBA00023049"/>
    </source>
</evidence>
<feature type="domain" description="M23ase beta-sheet core" evidence="8">
    <location>
        <begin position="273"/>
        <end position="366"/>
    </location>
</feature>
<accession>A0ABS3ZBN0</accession>
<protein>
    <submittedName>
        <fullName evidence="11">Peptidoglycan DD-metalloendopeptidase family protein</fullName>
    </submittedName>
</protein>
<dbReference type="InterPro" id="IPR011055">
    <property type="entry name" value="Dup_hybrid_motif"/>
</dbReference>
<dbReference type="InterPro" id="IPR007340">
    <property type="entry name" value="LysM_Opacity-associatedA"/>
</dbReference>
<evidence type="ECO:0000259" key="8">
    <source>
        <dbReference type="Pfam" id="PF01551"/>
    </source>
</evidence>
<organism evidence="11 12">
    <name type="scientific">Marinobacterium alkalitolerans</name>
    <dbReference type="NCBI Taxonomy" id="1542925"/>
    <lineage>
        <taxon>Bacteria</taxon>
        <taxon>Pseudomonadati</taxon>
        <taxon>Pseudomonadota</taxon>
        <taxon>Gammaproteobacteria</taxon>
        <taxon>Oceanospirillales</taxon>
        <taxon>Oceanospirillaceae</taxon>
        <taxon>Marinobacterium</taxon>
    </lineage>
</organism>
<evidence type="ECO:0000256" key="5">
    <source>
        <dbReference type="ARBA" id="ARBA00022801"/>
    </source>
</evidence>
<evidence type="ECO:0000256" key="2">
    <source>
        <dbReference type="ARBA" id="ARBA00004196"/>
    </source>
</evidence>
<dbReference type="CDD" id="cd00118">
    <property type="entry name" value="LysM"/>
    <property type="match status" value="1"/>
</dbReference>
<keyword evidence="3" id="KW-0645">Protease</keyword>
<dbReference type="InterPro" id="IPR050570">
    <property type="entry name" value="Cell_wall_metabolism_enzyme"/>
</dbReference>
<evidence type="ECO:0000256" key="1">
    <source>
        <dbReference type="ARBA" id="ARBA00001947"/>
    </source>
</evidence>
<evidence type="ECO:0000259" key="9">
    <source>
        <dbReference type="Pfam" id="PF04225"/>
    </source>
</evidence>
<dbReference type="CDD" id="cd12797">
    <property type="entry name" value="M23_peptidase"/>
    <property type="match status" value="1"/>
</dbReference>